<reference evidence="1 2" key="1">
    <citation type="submission" date="2023-07" db="EMBL/GenBank/DDBJ databases">
        <title>Sequencing the genomes of 1000 actinobacteria strains.</title>
        <authorList>
            <person name="Klenk H.-P."/>
        </authorList>
    </citation>
    <scope>NUCLEOTIDE SEQUENCE [LARGE SCALE GENOMIC DNA]</scope>
    <source>
        <strain evidence="1 2">DSM 44709</strain>
    </source>
</reference>
<keyword evidence="2" id="KW-1185">Reference proteome</keyword>
<sequence>MPVASRSGRLTWVTRRTLRLAGAFALFVLAFAGGWPSSTTDASAAPRVAATAPAGGIDLVPAGAVRTGGITPAGSAVDLVQAPLPADRQPALPGSLPLFAVAALLLVTLPECRGTAARTALDGPRGDRAPPLCLA</sequence>
<protein>
    <submittedName>
        <fullName evidence="1">Uncharacterized protein</fullName>
    </submittedName>
</protein>
<dbReference type="RefSeq" id="WP_307245062.1">
    <property type="nucleotide sequence ID" value="NZ_JAUSUZ010000001.1"/>
</dbReference>
<gene>
    <name evidence="1" type="ORF">J2S42_006342</name>
</gene>
<comment type="caution">
    <text evidence="1">The sequence shown here is derived from an EMBL/GenBank/DDBJ whole genome shotgun (WGS) entry which is preliminary data.</text>
</comment>
<evidence type="ECO:0000313" key="2">
    <source>
        <dbReference type="Proteomes" id="UP001240236"/>
    </source>
</evidence>
<dbReference type="Proteomes" id="UP001240236">
    <property type="component" value="Unassembled WGS sequence"/>
</dbReference>
<evidence type="ECO:0000313" key="1">
    <source>
        <dbReference type="EMBL" id="MDQ0369673.1"/>
    </source>
</evidence>
<dbReference type="AlphaFoldDB" id="A0AAE3W460"/>
<accession>A0AAE3W460</accession>
<name>A0AAE3W460_9ACTN</name>
<dbReference type="EMBL" id="JAUSUZ010000001">
    <property type="protein sequence ID" value="MDQ0369673.1"/>
    <property type="molecule type" value="Genomic_DNA"/>
</dbReference>
<organism evidence="1 2">
    <name type="scientific">Catenuloplanes indicus</name>
    <dbReference type="NCBI Taxonomy" id="137267"/>
    <lineage>
        <taxon>Bacteria</taxon>
        <taxon>Bacillati</taxon>
        <taxon>Actinomycetota</taxon>
        <taxon>Actinomycetes</taxon>
        <taxon>Micromonosporales</taxon>
        <taxon>Micromonosporaceae</taxon>
        <taxon>Catenuloplanes</taxon>
    </lineage>
</organism>
<proteinExistence type="predicted"/>